<dbReference type="RefSeq" id="WP_092541831.1">
    <property type="nucleotide sequence ID" value="NZ_FOKV01000003.1"/>
</dbReference>
<dbReference type="SUPFAM" id="SSF47598">
    <property type="entry name" value="Ribbon-helix-helix"/>
    <property type="match status" value="1"/>
</dbReference>
<dbReference type="AlphaFoldDB" id="A0A1I1HRJ2"/>
<dbReference type="InterPro" id="IPR013321">
    <property type="entry name" value="Arc_rbn_hlx_hlx"/>
</dbReference>
<keyword evidence="2" id="KW-1185">Reference proteome</keyword>
<protein>
    <recommendedName>
        <fullName evidence="3">HicB family protein</fullName>
    </recommendedName>
</protein>
<dbReference type="Gene3D" id="1.10.1220.10">
    <property type="entry name" value="Met repressor-like"/>
    <property type="match status" value="1"/>
</dbReference>
<dbReference type="EMBL" id="FOKV01000003">
    <property type="protein sequence ID" value="SFC26435.1"/>
    <property type="molecule type" value="Genomic_DNA"/>
</dbReference>
<evidence type="ECO:0008006" key="3">
    <source>
        <dbReference type="Google" id="ProtNLM"/>
    </source>
</evidence>
<name>A0A1I1HRJ2_9FLAO</name>
<sequence>MDKKVRVKLHLDRDLLKALKEEAKANQCSLNNYIEKALAKDIGNIPNEATKAAIEEAKSGNLERIDNIDDWLEKL</sequence>
<dbReference type="InterPro" id="IPR010985">
    <property type="entry name" value="Ribbon_hlx_hlx"/>
</dbReference>
<dbReference type="GO" id="GO:0006355">
    <property type="term" value="P:regulation of DNA-templated transcription"/>
    <property type="evidence" value="ECO:0007669"/>
    <property type="project" value="InterPro"/>
</dbReference>
<evidence type="ECO:0000313" key="2">
    <source>
        <dbReference type="Proteomes" id="UP000199438"/>
    </source>
</evidence>
<proteinExistence type="predicted"/>
<gene>
    <name evidence="1" type="ORF">SAMN04487907_103146</name>
</gene>
<dbReference type="OrthoDB" id="1447998at2"/>
<organism evidence="1 2">
    <name type="scientific">Zunongwangia mangrovi</name>
    <dbReference type="NCBI Taxonomy" id="1334022"/>
    <lineage>
        <taxon>Bacteria</taxon>
        <taxon>Pseudomonadati</taxon>
        <taxon>Bacteroidota</taxon>
        <taxon>Flavobacteriia</taxon>
        <taxon>Flavobacteriales</taxon>
        <taxon>Flavobacteriaceae</taxon>
        <taxon>Zunongwangia</taxon>
    </lineage>
</organism>
<evidence type="ECO:0000313" key="1">
    <source>
        <dbReference type="EMBL" id="SFC26435.1"/>
    </source>
</evidence>
<dbReference type="Proteomes" id="UP000199438">
    <property type="component" value="Unassembled WGS sequence"/>
</dbReference>
<reference evidence="2" key="1">
    <citation type="submission" date="2016-10" db="EMBL/GenBank/DDBJ databases">
        <authorList>
            <person name="Varghese N."/>
            <person name="Submissions S."/>
        </authorList>
    </citation>
    <scope>NUCLEOTIDE SEQUENCE [LARGE SCALE GENOMIC DNA]</scope>
    <source>
        <strain evidence="2">DSM 24499</strain>
    </source>
</reference>
<accession>A0A1I1HRJ2</accession>